<evidence type="ECO:0000256" key="8">
    <source>
        <dbReference type="ARBA" id="ARBA00023136"/>
    </source>
</evidence>
<evidence type="ECO:0000313" key="10">
    <source>
        <dbReference type="Proteomes" id="UP000594263"/>
    </source>
</evidence>
<proteinExistence type="inferred from homology"/>
<dbReference type="CDD" id="cd07306">
    <property type="entry name" value="Porin3_VDAC"/>
    <property type="match status" value="1"/>
</dbReference>
<organism evidence="9 10">
    <name type="scientific">Kalanchoe fedtschenkoi</name>
    <name type="common">Lavender scallops</name>
    <name type="synonym">South American air plant</name>
    <dbReference type="NCBI Taxonomy" id="63787"/>
    <lineage>
        <taxon>Eukaryota</taxon>
        <taxon>Viridiplantae</taxon>
        <taxon>Streptophyta</taxon>
        <taxon>Embryophyta</taxon>
        <taxon>Tracheophyta</taxon>
        <taxon>Spermatophyta</taxon>
        <taxon>Magnoliopsida</taxon>
        <taxon>eudicotyledons</taxon>
        <taxon>Gunneridae</taxon>
        <taxon>Pentapetalae</taxon>
        <taxon>Saxifragales</taxon>
        <taxon>Crassulaceae</taxon>
        <taxon>Kalanchoe</taxon>
    </lineage>
</organism>
<keyword evidence="4" id="KW-1134">Transmembrane beta strand</keyword>
<evidence type="ECO:0000256" key="5">
    <source>
        <dbReference type="ARBA" id="ARBA00022692"/>
    </source>
</evidence>
<keyword evidence="10" id="KW-1185">Reference proteome</keyword>
<keyword evidence="8" id="KW-0472">Membrane</keyword>
<dbReference type="AlphaFoldDB" id="A0A7N0T4P1"/>
<dbReference type="Pfam" id="PF01459">
    <property type="entry name" value="Porin_3"/>
    <property type="match status" value="1"/>
</dbReference>
<evidence type="ECO:0000256" key="6">
    <source>
        <dbReference type="ARBA" id="ARBA00023065"/>
    </source>
</evidence>
<evidence type="ECO:0000313" key="9">
    <source>
        <dbReference type="EnsemblPlants" id="Kaladp0023s0052.1.v1.1"/>
    </source>
</evidence>
<evidence type="ECO:0000256" key="1">
    <source>
        <dbReference type="ARBA" id="ARBA00004370"/>
    </source>
</evidence>
<dbReference type="Gramene" id="Kaladp0023s0052.1.v1.1">
    <property type="protein sequence ID" value="Kaladp0023s0052.1.v1.1"/>
    <property type="gene ID" value="Kaladp0023s0052.v1.1"/>
</dbReference>
<dbReference type="GO" id="GO:0008308">
    <property type="term" value="F:voltage-gated monoatomic anion channel activity"/>
    <property type="evidence" value="ECO:0007669"/>
    <property type="project" value="InterPro"/>
</dbReference>
<reference evidence="9" key="1">
    <citation type="submission" date="2021-01" db="UniProtKB">
        <authorList>
            <consortium name="EnsemblPlants"/>
        </authorList>
    </citation>
    <scope>IDENTIFICATION</scope>
</reference>
<evidence type="ECO:0000256" key="2">
    <source>
        <dbReference type="ARBA" id="ARBA00009624"/>
    </source>
</evidence>
<evidence type="ECO:0000256" key="3">
    <source>
        <dbReference type="ARBA" id="ARBA00022448"/>
    </source>
</evidence>
<dbReference type="EnsemblPlants" id="Kaladp0023s0052.1.v1.1">
    <property type="protein sequence ID" value="Kaladp0023s0052.1.v1.1"/>
    <property type="gene ID" value="Kaladp0023s0052.v1.1"/>
</dbReference>
<dbReference type="GO" id="GO:0015288">
    <property type="term" value="F:porin activity"/>
    <property type="evidence" value="ECO:0007669"/>
    <property type="project" value="UniProtKB-KW"/>
</dbReference>
<evidence type="ECO:0000256" key="4">
    <source>
        <dbReference type="ARBA" id="ARBA00022452"/>
    </source>
</evidence>
<dbReference type="OMA" id="DKYPRFG"/>
<dbReference type="GO" id="GO:0046930">
    <property type="term" value="C:pore complex"/>
    <property type="evidence" value="ECO:0007669"/>
    <property type="project" value="UniProtKB-KW"/>
</dbReference>
<dbReference type="PANTHER" id="PTHR11743">
    <property type="entry name" value="VOLTAGE-DEPENDENT ANION-SELECTIVE CHANNEL"/>
    <property type="match status" value="1"/>
</dbReference>
<dbReference type="PANTHER" id="PTHR11743:SF23">
    <property type="entry name" value="MITOCHONDRIAL OUTER MEMBRANE PROTEIN PORIN 5-RELATED"/>
    <property type="match status" value="1"/>
</dbReference>
<evidence type="ECO:0000256" key="7">
    <source>
        <dbReference type="ARBA" id="ARBA00023114"/>
    </source>
</evidence>
<comment type="subcellular location">
    <subcellularLocation>
        <location evidence="1">Membrane</location>
    </subcellularLocation>
</comment>
<dbReference type="Proteomes" id="UP000594263">
    <property type="component" value="Unplaced"/>
</dbReference>
<name>A0A7N0T4P1_KALFE</name>
<protein>
    <submittedName>
        <fullName evidence="9">Uncharacterized protein</fullName>
    </submittedName>
</protein>
<comment type="similarity">
    <text evidence="2">Belongs to the eukaryotic mitochondrial porin (TC 1.B.8.1) family.</text>
</comment>
<keyword evidence="3" id="KW-0813">Transport</keyword>
<dbReference type="InterPro" id="IPR023614">
    <property type="entry name" value="Porin_dom_sf"/>
</dbReference>
<sequence length="276" mass="29417">MSKGPSLFSDIGKKPRDLLTRDYNADQRLSVSTYSSTGVALTSSAGKKGGFSTGDVAAVYKYKNTLIDAKVDTASTIATSITFFDVFPSTKAVASIKLPDYTSGKLEAQYFHDHATFTTAVSLNQTPVVDLSATLGNPTIAFGAEAGYETSTGNFTKYTAGIGVTQPDSSASVLLGDKGDSLKVSFVKNLDKLKRTNLAGEFSRRFSTNENTVTVGCSHIIDPLTQVKVKLNNHGQLATVLQHEVIPKSLLTISTEFDTKALDKTPKFGLALALKP</sequence>
<accession>A0A7N0T4P1</accession>
<dbReference type="GO" id="GO:0005741">
    <property type="term" value="C:mitochondrial outer membrane"/>
    <property type="evidence" value="ECO:0007669"/>
    <property type="project" value="InterPro"/>
</dbReference>
<dbReference type="FunFam" id="2.40.160.10:FF:000003">
    <property type="entry name" value="Outer mitochondrial membrane protein porin"/>
    <property type="match status" value="1"/>
</dbReference>
<dbReference type="InterPro" id="IPR001925">
    <property type="entry name" value="Porin_Euk"/>
</dbReference>
<keyword evidence="6" id="KW-0406">Ion transport</keyword>
<dbReference type="Gene3D" id="2.40.160.10">
    <property type="entry name" value="Porin"/>
    <property type="match status" value="1"/>
</dbReference>
<keyword evidence="5" id="KW-0812">Transmembrane</keyword>
<keyword evidence="7" id="KW-0626">Porin</keyword>
<dbReference type="InterPro" id="IPR027246">
    <property type="entry name" value="Porin_Euk/Tom40"/>
</dbReference>